<comment type="caution">
    <text evidence="1">The sequence shown here is derived from an EMBL/GenBank/DDBJ whole genome shotgun (WGS) entry which is preliminary data.</text>
</comment>
<evidence type="ECO:0000313" key="1">
    <source>
        <dbReference type="EMBL" id="MBB2174002.1"/>
    </source>
</evidence>
<proteinExistence type="predicted"/>
<sequence>MDDFSLAKIDANPTTIKTLKKIDGSIRKQVSNALERFASNPVQPTLKFEKITNSHILYSIRASLHIRIYMANYEDYLMTIVHIGNHDIPEGF</sequence>
<organism evidence="1 2">
    <name type="scientific">Gluconacetobacter asukensis</name>
    <dbReference type="NCBI Taxonomy" id="1017181"/>
    <lineage>
        <taxon>Bacteria</taxon>
        <taxon>Pseudomonadati</taxon>
        <taxon>Pseudomonadota</taxon>
        <taxon>Alphaproteobacteria</taxon>
        <taxon>Acetobacterales</taxon>
        <taxon>Acetobacteraceae</taxon>
        <taxon>Gluconacetobacter</taxon>
    </lineage>
</organism>
<protein>
    <submittedName>
        <fullName evidence="1">Uncharacterized protein</fullName>
    </submittedName>
</protein>
<dbReference type="EMBL" id="JABEQE010000024">
    <property type="protein sequence ID" value="MBB2174002.1"/>
    <property type="molecule type" value="Genomic_DNA"/>
</dbReference>
<dbReference type="Gene3D" id="3.30.2310.20">
    <property type="entry name" value="RelE-like"/>
    <property type="match status" value="1"/>
</dbReference>
<accession>A0A7W4J3T9</accession>
<keyword evidence="2" id="KW-1185">Reference proteome</keyword>
<dbReference type="RefSeq" id="WP_182980469.1">
    <property type="nucleotide sequence ID" value="NZ_BAABGB010000013.1"/>
</dbReference>
<name>A0A7W4J3T9_9PROT</name>
<dbReference type="SUPFAM" id="SSF143011">
    <property type="entry name" value="RelE-like"/>
    <property type="match status" value="1"/>
</dbReference>
<reference evidence="1 2" key="1">
    <citation type="submission" date="2020-04" db="EMBL/GenBank/DDBJ databases">
        <title>Description of novel Gluconacetobacter.</title>
        <authorList>
            <person name="Sombolestani A."/>
        </authorList>
    </citation>
    <scope>NUCLEOTIDE SEQUENCE [LARGE SCALE GENOMIC DNA]</scope>
    <source>
        <strain evidence="1 2">LMG 27724</strain>
    </source>
</reference>
<dbReference type="Proteomes" id="UP000577891">
    <property type="component" value="Unassembled WGS sequence"/>
</dbReference>
<gene>
    <name evidence="1" type="ORF">HLH35_18080</name>
</gene>
<dbReference type="AlphaFoldDB" id="A0A7W4J3T9"/>
<dbReference type="InterPro" id="IPR035093">
    <property type="entry name" value="RelE/ParE_toxin_dom_sf"/>
</dbReference>
<evidence type="ECO:0000313" key="2">
    <source>
        <dbReference type="Proteomes" id="UP000577891"/>
    </source>
</evidence>